<keyword evidence="1" id="KW-0808">Transferase</keyword>
<accession>A0ACC2YHE8</accession>
<keyword evidence="1" id="KW-0418">Kinase</keyword>
<comment type="caution">
    <text evidence="1">The sequence shown here is derived from an EMBL/GenBank/DDBJ whole genome shotgun (WGS) entry which is preliminary data.</text>
</comment>
<dbReference type="EMBL" id="JAPDRP010000031">
    <property type="protein sequence ID" value="KAJ9634561.1"/>
    <property type="molecule type" value="Genomic_DNA"/>
</dbReference>
<keyword evidence="1" id="KW-0723">Serine/threonine-protein kinase</keyword>
<dbReference type="EC" id="2.7.11.1" evidence="1"/>
<reference evidence="1" key="1">
    <citation type="submission" date="2022-10" db="EMBL/GenBank/DDBJ databases">
        <title>Culturing micro-colonial fungi from biological soil crusts in the Mojave desert and describing Neophaeococcomyces mojavensis, and introducing the new genera and species Taxawa tesnikishii.</title>
        <authorList>
            <person name="Kurbessoian T."/>
            <person name="Stajich J.E."/>
        </authorList>
    </citation>
    <scope>NUCLEOTIDE SEQUENCE</scope>
    <source>
        <strain evidence="1">JES_115</strain>
    </source>
</reference>
<keyword evidence="2" id="KW-1185">Reference proteome</keyword>
<gene>
    <name evidence="1" type="primary">DUN1</name>
    <name evidence="1" type="ORF">H2199_008844</name>
</gene>
<proteinExistence type="predicted"/>
<evidence type="ECO:0000313" key="2">
    <source>
        <dbReference type="Proteomes" id="UP001172680"/>
    </source>
</evidence>
<organism evidence="1 2">
    <name type="scientific">Coniosporium tulheliwenetii</name>
    <dbReference type="NCBI Taxonomy" id="3383036"/>
    <lineage>
        <taxon>Eukaryota</taxon>
        <taxon>Fungi</taxon>
        <taxon>Dikarya</taxon>
        <taxon>Ascomycota</taxon>
        <taxon>Pezizomycotina</taxon>
        <taxon>Dothideomycetes</taxon>
        <taxon>Dothideomycetes incertae sedis</taxon>
        <taxon>Coniosporium</taxon>
    </lineage>
</organism>
<protein>
    <submittedName>
        <fullName evidence="1">Serine/threonine protein kinase</fullName>
        <ecNumber evidence="1">2.7.11.1</ecNumber>
    </submittedName>
</protein>
<dbReference type="Proteomes" id="UP001172680">
    <property type="component" value="Unassembled WGS sequence"/>
</dbReference>
<evidence type="ECO:0000313" key="1">
    <source>
        <dbReference type="EMBL" id="KAJ9634561.1"/>
    </source>
</evidence>
<name>A0ACC2YHE8_9PEZI</name>
<sequence length="795" mass="87319">MPAKPEKSSLKRAPPTADEETELKKPRRSQRLSDANGPKTTTANQQQLPSPVTHKDSTATEDIKEDTVSPSLDRPSQRAGIPPHFPSSPNVAGLSSPPSDTQPYSQFVYPPQAQIYGVEDEEAEGVWGYLVPIDSKSGDAMVLKRRSACPVPTNMLGAASGKQRVGRKTYQEQEWEYEKQKQLNGVSAGGYLIGRHPECDRIINSPVVSNRHCLIFNENKFGDTIAVLEDLSGNGTFVNDSLVGRNKRRELCDGDSISIVDEARFVFHYPHSRNSNGFRQQYSIQEQLGKGHFASVYLCIERATGLRYAVKKFEKRAGPGERSKVDGLQQEIAVLMGVSHPGLLCLKDTFDEDDGVYLVLELAPEGELFNWIVTKQKLTECETRKVFVQLFQAIKYLHERNIVHRDIKPENILLIDKELTVKVADFGLAKIIGEESFTTTLCGTPSYVAPEILEPTNHRRYTRAVDVWSLGVVLYICLCGFPPFSDELYTPSNPYTLSQQIKMGRFDYPSPYWDSVGDAALDLIDRMLTVDVERRITIEECLEHPWTTNRPEELPAYAAKMGGYGGAVAATDSTDGLVGRLGELDFEKRKVRRERTLLSQLNEVRVARVVEVDGTGDGRVGGRGRGGGGGLGGNGEGQGEDGTHLAANGNQMKTATAPVKVWEKNPKVSKKAQNGEMEMKKQMLKEADPAAARNPNEFMGMGGKGDVLLFGDEGSVYSARTVKAKPVEGVGRRWMGRVGGEEWRKSGVGRCVEVWGSSSVGYVACTAGDGWVFRTAVLLCCLSGRHGAGLGLLGL</sequence>